<protein>
    <recommendedName>
        <fullName evidence="2">L-2-amino-thiazoline-4-carboxylic acid hydrolase</fullName>
    </recommendedName>
</protein>
<dbReference type="Pfam" id="PF14196">
    <property type="entry name" value="ATC_hydrolase"/>
    <property type="match status" value="1"/>
</dbReference>
<evidence type="ECO:0008006" key="2">
    <source>
        <dbReference type="Google" id="ProtNLM"/>
    </source>
</evidence>
<accession>X1SXE1</accession>
<gene>
    <name evidence="1" type="ORF">S12H4_22937</name>
</gene>
<organism evidence="1">
    <name type="scientific">marine sediment metagenome</name>
    <dbReference type="NCBI Taxonomy" id="412755"/>
    <lineage>
        <taxon>unclassified sequences</taxon>
        <taxon>metagenomes</taxon>
        <taxon>ecological metagenomes</taxon>
    </lineage>
</organism>
<dbReference type="InterPro" id="IPR026002">
    <property type="entry name" value="ATC_hydrolase-like"/>
</dbReference>
<name>X1SXE1_9ZZZZ</name>
<sequence length="143" mass="16600">MAMQYRGVIQVARALEKEMGKEKTIEFLKKATAERMLNYGKTQAGRMPNNNFDTYVNQFRSGYADSLTMKIVEDTEKAFELKVTECIWADAFLRAKAGDIGFAWVCFGDYSWPRGFNPKIKMIRDKTLMQGDTLCNHRYIWEV</sequence>
<evidence type="ECO:0000313" key="1">
    <source>
        <dbReference type="EMBL" id="GAI79990.1"/>
    </source>
</evidence>
<comment type="caution">
    <text evidence="1">The sequence shown here is derived from an EMBL/GenBank/DDBJ whole genome shotgun (WGS) entry which is preliminary data.</text>
</comment>
<dbReference type="AlphaFoldDB" id="X1SXE1"/>
<dbReference type="EMBL" id="BARW01012065">
    <property type="protein sequence ID" value="GAI79990.1"/>
    <property type="molecule type" value="Genomic_DNA"/>
</dbReference>
<reference evidence="1" key="1">
    <citation type="journal article" date="2014" name="Front. Microbiol.">
        <title>High frequency of phylogenetically diverse reductive dehalogenase-homologous genes in deep subseafloor sedimentary metagenomes.</title>
        <authorList>
            <person name="Kawai M."/>
            <person name="Futagami T."/>
            <person name="Toyoda A."/>
            <person name="Takaki Y."/>
            <person name="Nishi S."/>
            <person name="Hori S."/>
            <person name="Arai W."/>
            <person name="Tsubouchi T."/>
            <person name="Morono Y."/>
            <person name="Uchiyama I."/>
            <person name="Ito T."/>
            <person name="Fujiyama A."/>
            <person name="Inagaki F."/>
            <person name="Takami H."/>
        </authorList>
    </citation>
    <scope>NUCLEOTIDE SEQUENCE</scope>
    <source>
        <strain evidence="1">Expedition CK06-06</strain>
    </source>
</reference>
<proteinExistence type="predicted"/>